<name>A0A9N9L5U8_9HELO</name>
<dbReference type="PANTHER" id="PTHR36587:SF2">
    <property type="entry name" value="EXPRESSION SITE-ASSOCIATED GENE 3 (ESAG3)-LIKE PROTEIN"/>
    <property type="match status" value="1"/>
</dbReference>
<protein>
    <submittedName>
        <fullName evidence="2">Uncharacterized protein</fullName>
    </submittedName>
</protein>
<sequence>MSSETLPSHDPPPKRAQTPPRANMATHFLGQLFRPGRIRRRFLLLLAAIGLLFLGRRSAIEFKSTISAVNWYMHHVFGGTRSRYQPGMNLNDVSDGTKPPYQPEPIVNDELFGNPTKPSPKPNFHLVVTTSDGPDGLHTPYRRNLCKCLLSAAVLNYPPPVLVNYDRNLTQRRNVTQKGELRNVQDIYDFLSSKEVGDSDLVLIVSEETWFQLPPAITIKRFLRANQEASARLQEEYGKLAGGNSTPKYEQNVIFGAAKVCAYEDKCDPWNTNFELPQSPLASDIYGEKTDFDVFGQSTDHPPNYSFNRPRFLAASTVMGKASDLLTIFDAALNMPHYLPWPEYDTQAPLAYLYLYQEILRRYCDTDCSRAHGMGIDYHSSLFQIMDEAENDIRFLKFNQSIVVASPSKIEKDSFKDPIRLPSDLNSFQQGPFALYSPKSLRHVENNEKPPTLEDLSWSEIPLATNIIVPGTDVPSMLNFHRLPREERSPRPPERLLDKWWSQMWFHEHAKALMERYTSAEGDAWTA</sequence>
<dbReference type="CDD" id="cd22997">
    <property type="entry name" value="GT_LH"/>
    <property type="match status" value="1"/>
</dbReference>
<dbReference type="Proteomes" id="UP000696280">
    <property type="component" value="Unassembled WGS sequence"/>
</dbReference>
<evidence type="ECO:0000313" key="2">
    <source>
        <dbReference type="EMBL" id="CAG8960626.1"/>
    </source>
</evidence>
<accession>A0A9N9L5U8</accession>
<dbReference type="OrthoDB" id="422736at2759"/>
<organism evidence="2 3">
    <name type="scientific">Hymenoscyphus fraxineus</name>
    <dbReference type="NCBI Taxonomy" id="746836"/>
    <lineage>
        <taxon>Eukaryota</taxon>
        <taxon>Fungi</taxon>
        <taxon>Dikarya</taxon>
        <taxon>Ascomycota</taxon>
        <taxon>Pezizomycotina</taxon>
        <taxon>Leotiomycetes</taxon>
        <taxon>Helotiales</taxon>
        <taxon>Helotiaceae</taxon>
        <taxon>Hymenoscyphus</taxon>
    </lineage>
</organism>
<feature type="non-terminal residue" evidence="2">
    <location>
        <position position="527"/>
    </location>
</feature>
<feature type="region of interest" description="Disordered" evidence="1">
    <location>
        <begin position="1"/>
        <end position="22"/>
    </location>
</feature>
<dbReference type="PANTHER" id="PTHR36587">
    <property type="entry name" value="EXPRESSION SITE-ASSOCIATED GENE 3 (ESAG3)-LIKE PROTEIN"/>
    <property type="match status" value="1"/>
</dbReference>
<dbReference type="AlphaFoldDB" id="A0A9N9L5U8"/>
<reference evidence="2" key="1">
    <citation type="submission" date="2021-07" db="EMBL/GenBank/DDBJ databases">
        <authorList>
            <person name="Durling M."/>
        </authorList>
    </citation>
    <scope>NUCLEOTIDE SEQUENCE</scope>
</reference>
<dbReference type="EMBL" id="CAJVRL010000101">
    <property type="protein sequence ID" value="CAG8960626.1"/>
    <property type="molecule type" value="Genomic_DNA"/>
</dbReference>
<keyword evidence="3" id="KW-1185">Reference proteome</keyword>
<comment type="caution">
    <text evidence="2">The sequence shown here is derived from an EMBL/GenBank/DDBJ whole genome shotgun (WGS) entry which is preliminary data.</text>
</comment>
<gene>
    <name evidence="2" type="ORF">HYFRA_00013504</name>
</gene>
<evidence type="ECO:0000256" key="1">
    <source>
        <dbReference type="SAM" id="MobiDB-lite"/>
    </source>
</evidence>
<evidence type="ECO:0000313" key="3">
    <source>
        <dbReference type="Proteomes" id="UP000696280"/>
    </source>
</evidence>
<proteinExistence type="predicted"/>